<dbReference type="InterPro" id="IPR036695">
    <property type="entry name" value="Arg-tRNA-synth_N_sf"/>
</dbReference>
<dbReference type="SMART" id="SM00836">
    <property type="entry name" value="DALR_1"/>
    <property type="match status" value="1"/>
</dbReference>
<keyword evidence="4" id="KW-0067">ATP-binding</keyword>
<evidence type="ECO:0000256" key="4">
    <source>
        <dbReference type="ARBA" id="ARBA00022840"/>
    </source>
</evidence>
<organism evidence="8 9">
    <name type="scientific">Streptomyces coeruleoprunus</name>
    <dbReference type="NCBI Taxonomy" id="285563"/>
    <lineage>
        <taxon>Bacteria</taxon>
        <taxon>Bacillati</taxon>
        <taxon>Actinomycetota</taxon>
        <taxon>Actinomycetes</taxon>
        <taxon>Kitasatosporales</taxon>
        <taxon>Streptomycetaceae</taxon>
        <taxon>Streptomyces</taxon>
    </lineage>
</organism>
<keyword evidence="2" id="KW-0436">Ligase</keyword>
<comment type="caution">
    <text evidence="8">The sequence shown here is derived from an EMBL/GenBank/DDBJ whole genome shotgun (WGS) entry which is preliminary data.</text>
</comment>
<dbReference type="RefSeq" id="WP_345689089.1">
    <property type="nucleotide sequence ID" value="NZ_BAABIT010000001.1"/>
</dbReference>
<dbReference type="InterPro" id="IPR001278">
    <property type="entry name" value="Arg-tRNA-ligase"/>
</dbReference>
<dbReference type="InterPro" id="IPR005148">
    <property type="entry name" value="Arg-tRNA-synth_N"/>
</dbReference>
<dbReference type="NCBIfam" id="NF045898">
    <property type="entry name" value="ArgS_rel_codon"/>
    <property type="match status" value="1"/>
</dbReference>
<evidence type="ECO:0000256" key="5">
    <source>
        <dbReference type="ARBA" id="ARBA00049339"/>
    </source>
</evidence>
<feature type="domain" description="Arginyl tRNA synthetase N-terminal" evidence="7">
    <location>
        <begin position="8"/>
        <end position="95"/>
    </location>
</feature>
<dbReference type="SUPFAM" id="SSF55190">
    <property type="entry name" value="Arginyl-tRNA synthetase (ArgRS), N-terminal 'additional' domain"/>
    <property type="match status" value="1"/>
</dbReference>
<keyword evidence="9" id="KW-1185">Reference proteome</keyword>
<name>A0ABV9XKA3_9ACTN</name>
<accession>A0ABV9XKA3</accession>
<evidence type="ECO:0000256" key="2">
    <source>
        <dbReference type="ARBA" id="ARBA00022598"/>
    </source>
</evidence>
<comment type="catalytic activity">
    <reaction evidence="5">
        <text>tRNA(Arg) + L-arginine + ATP = L-arginyl-tRNA(Arg) + AMP + diphosphate</text>
        <dbReference type="Rhea" id="RHEA:20301"/>
        <dbReference type="Rhea" id="RHEA-COMP:9658"/>
        <dbReference type="Rhea" id="RHEA-COMP:9673"/>
        <dbReference type="ChEBI" id="CHEBI:30616"/>
        <dbReference type="ChEBI" id="CHEBI:32682"/>
        <dbReference type="ChEBI" id="CHEBI:33019"/>
        <dbReference type="ChEBI" id="CHEBI:78442"/>
        <dbReference type="ChEBI" id="CHEBI:78513"/>
        <dbReference type="ChEBI" id="CHEBI:456215"/>
        <dbReference type="EC" id="6.1.1.19"/>
    </reaction>
</comment>
<dbReference type="Gene3D" id="1.10.730.10">
    <property type="entry name" value="Isoleucyl-tRNA Synthetase, Domain 1"/>
    <property type="match status" value="1"/>
</dbReference>
<dbReference type="Pfam" id="PF05746">
    <property type="entry name" value="DALR_1"/>
    <property type="match status" value="1"/>
</dbReference>
<dbReference type="InterPro" id="IPR008909">
    <property type="entry name" value="DALR_anticod-bd"/>
</dbReference>
<dbReference type="EC" id="6.1.1.19" evidence="1"/>
<dbReference type="PANTHER" id="PTHR11956:SF5">
    <property type="entry name" value="ARGININE--TRNA LIGASE, CYTOPLASMIC"/>
    <property type="match status" value="1"/>
</dbReference>
<proteinExistence type="predicted"/>
<dbReference type="Proteomes" id="UP001595829">
    <property type="component" value="Unassembled WGS sequence"/>
</dbReference>
<dbReference type="Gene3D" id="3.30.1360.70">
    <property type="entry name" value="Arginyl tRNA synthetase N-terminal domain"/>
    <property type="match status" value="1"/>
</dbReference>
<gene>
    <name evidence="8" type="primary">nrtL</name>
    <name evidence="8" type="ORF">ACFPM3_27190</name>
</gene>
<dbReference type="Pfam" id="PF03485">
    <property type="entry name" value="Arg_tRNA_synt_N"/>
    <property type="match status" value="1"/>
</dbReference>
<reference evidence="9" key="1">
    <citation type="journal article" date="2019" name="Int. J. Syst. Evol. Microbiol.">
        <title>The Global Catalogue of Microorganisms (GCM) 10K type strain sequencing project: providing services to taxonomists for standard genome sequencing and annotation.</title>
        <authorList>
            <consortium name="The Broad Institute Genomics Platform"/>
            <consortium name="The Broad Institute Genome Sequencing Center for Infectious Disease"/>
            <person name="Wu L."/>
            <person name="Ma J."/>
        </authorList>
    </citation>
    <scope>NUCLEOTIDE SEQUENCE [LARGE SCALE GENOMIC DNA]</scope>
    <source>
        <strain evidence="9">CGMCC 4.1648</strain>
    </source>
</reference>
<evidence type="ECO:0000256" key="1">
    <source>
        <dbReference type="ARBA" id="ARBA00012837"/>
    </source>
</evidence>
<dbReference type="InterPro" id="IPR009080">
    <property type="entry name" value="tRNAsynth_Ia_anticodon-bd"/>
</dbReference>
<dbReference type="EMBL" id="JBHSJD010000024">
    <property type="protein sequence ID" value="MFC5025819.1"/>
    <property type="molecule type" value="Genomic_DNA"/>
</dbReference>
<protein>
    <recommendedName>
        <fullName evidence="1">arginine--tRNA ligase</fullName>
        <ecNumber evidence="1">6.1.1.19</ecNumber>
    </recommendedName>
</protein>
<dbReference type="SUPFAM" id="SSF47323">
    <property type="entry name" value="Anticodon-binding domain of a subclass of class I aminoacyl-tRNA synthetases"/>
    <property type="match status" value="1"/>
</dbReference>
<evidence type="ECO:0000259" key="7">
    <source>
        <dbReference type="SMART" id="SM01016"/>
    </source>
</evidence>
<evidence type="ECO:0000259" key="6">
    <source>
        <dbReference type="SMART" id="SM00836"/>
    </source>
</evidence>
<dbReference type="SMART" id="SM01016">
    <property type="entry name" value="Arg_tRNA_synt_N"/>
    <property type="match status" value="1"/>
</dbReference>
<dbReference type="PANTHER" id="PTHR11956">
    <property type="entry name" value="ARGINYL-TRNA SYNTHETASE"/>
    <property type="match status" value="1"/>
</dbReference>
<sequence>MTPADLSLTVLHAVRRAVGDGALRGLDGQLPERVVIERPRPGGCGDWATNAALQLARPAAMPPRQVAEVLRDRLLDAPGVQRVDITGPGFLNLTLHPEARAQSSGGVVHAIRRHGVRYGYGDHLAHLGDITFTAPRHVRASVVTETVVALLRSQGARARVGDGSEAVHVLPVPYDVHAALGPDAARWALLRPAPHDRVQEPEALVRQTEDNPFFTVRYAHSRARALLRNAADLGFGPEGQDAPEVHDAHQVQADPDRTRLLAALADYPSALTAAARLRAPDRLARHLEVVADALLGFQHTVLPRGDEKPSAAHRSRLALAEAAGTVLAGGLSLLGISAPDHL</sequence>
<evidence type="ECO:0000313" key="9">
    <source>
        <dbReference type="Proteomes" id="UP001595829"/>
    </source>
</evidence>
<evidence type="ECO:0000256" key="3">
    <source>
        <dbReference type="ARBA" id="ARBA00022741"/>
    </source>
</evidence>
<evidence type="ECO:0000313" key="8">
    <source>
        <dbReference type="EMBL" id="MFC5025819.1"/>
    </source>
</evidence>
<feature type="domain" description="DALR anticodon binding" evidence="6">
    <location>
        <begin position="216"/>
        <end position="342"/>
    </location>
</feature>
<keyword evidence="3" id="KW-0547">Nucleotide-binding</keyword>